<dbReference type="Gene3D" id="3.90.550.10">
    <property type="entry name" value="Spore Coat Polysaccharide Biosynthesis Protein SpsA, Chain A"/>
    <property type="match status" value="1"/>
</dbReference>
<name>A0A4R2BWA9_9HYPH</name>
<dbReference type="RefSeq" id="WP_132075888.1">
    <property type="nucleotide sequence ID" value="NZ_SLVU01000008.1"/>
</dbReference>
<dbReference type="InterPro" id="IPR029044">
    <property type="entry name" value="Nucleotide-diphossugar_trans"/>
</dbReference>
<evidence type="ECO:0008006" key="3">
    <source>
        <dbReference type="Google" id="ProtNLM"/>
    </source>
</evidence>
<organism evidence="1 2">
    <name type="scientific">Sinorhizobium americanum</name>
    <dbReference type="NCBI Taxonomy" id="194963"/>
    <lineage>
        <taxon>Bacteria</taxon>
        <taxon>Pseudomonadati</taxon>
        <taxon>Pseudomonadota</taxon>
        <taxon>Alphaproteobacteria</taxon>
        <taxon>Hyphomicrobiales</taxon>
        <taxon>Rhizobiaceae</taxon>
        <taxon>Sinorhizobium/Ensifer group</taxon>
        <taxon>Sinorhizobium</taxon>
    </lineage>
</organism>
<dbReference type="AlphaFoldDB" id="A0A4R2BWA9"/>
<proteinExistence type="predicted"/>
<dbReference type="PANTHER" id="PTHR35105">
    <property type="entry name" value="EXPRESSED PROTEIN"/>
    <property type="match status" value="1"/>
</dbReference>
<evidence type="ECO:0000313" key="2">
    <source>
        <dbReference type="Proteomes" id="UP000295043"/>
    </source>
</evidence>
<accession>A0A4R2BWA9</accession>
<gene>
    <name evidence="1" type="ORF">EV184_108208</name>
</gene>
<comment type="caution">
    <text evidence="1">The sequence shown here is derived from an EMBL/GenBank/DDBJ whole genome shotgun (WGS) entry which is preliminary data.</text>
</comment>
<reference evidence="1 2" key="1">
    <citation type="submission" date="2019-03" db="EMBL/GenBank/DDBJ databases">
        <title>Genomic Encyclopedia of Type Strains, Phase IV (KMG-V): Genome sequencing to study the core and pangenomes of soil and plant-associated prokaryotes.</title>
        <authorList>
            <person name="Whitman W."/>
        </authorList>
    </citation>
    <scope>NUCLEOTIDE SEQUENCE [LARGE SCALE GENOMIC DNA]</scope>
    <source>
        <strain evidence="1 2">23C40</strain>
    </source>
</reference>
<dbReference type="Proteomes" id="UP000295043">
    <property type="component" value="Unassembled WGS sequence"/>
</dbReference>
<dbReference type="SUPFAM" id="SSF53448">
    <property type="entry name" value="Nucleotide-diphospho-sugar transferases"/>
    <property type="match status" value="1"/>
</dbReference>
<evidence type="ECO:0000313" key="1">
    <source>
        <dbReference type="EMBL" id="TCN30334.1"/>
    </source>
</evidence>
<sequence length="236" mass="27184">MKRSIHIGFDPREADAFAVARQSIQRRLTQPIPVQGLVLSDLVAKKYYWRPTSRRDGRLWDEISEAPMATEFACSRFLIPHLEGYDGLALFMDCDMLVRTNLTRLFKLSDPAKAVMVVKHDHQPTAATKMDGQLQTRYARKNWSSVMLFNCRHPSNRALTPDLVNSVPGRDLHAFCWLKDEEIGELDQSWNYLVGHSSPEIEPDIVHFTDGVPSMAGYQDCEYAQEWRDELEWWAA</sequence>
<protein>
    <recommendedName>
        <fullName evidence="3">Glycosyltransferase</fullName>
    </recommendedName>
</protein>
<dbReference type="PANTHER" id="PTHR35105:SF2">
    <property type="entry name" value="PROTEIN CDI"/>
    <property type="match status" value="1"/>
</dbReference>
<dbReference type="EMBL" id="SLVU01000008">
    <property type="protein sequence ID" value="TCN30334.1"/>
    <property type="molecule type" value="Genomic_DNA"/>
</dbReference>